<dbReference type="EMBL" id="WJXW01000016">
    <property type="protein sequence ID" value="KAF9729637.1"/>
    <property type="molecule type" value="Genomic_DNA"/>
</dbReference>
<sequence>MDILADKKTGILHHAVQVIQVHEKKDLGDDIVLNANVGKVDRNLKLAPDGHTVLVPQTSDDPDDPLNWSSTEYSHDRVLGSGMEQDACQNQRDWQLERPHGKSALRGIFWIIVSSRWGRGPALFWSPFTGCVFTIACAVTRKYAV</sequence>
<keyword evidence="2" id="KW-1185">Reference proteome</keyword>
<evidence type="ECO:0000313" key="2">
    <source>
        <dbReference type="Proteomes" id="UP000756921"/>
    </source>
</evidence>
<comment type="caution">
    <text evidence="1">The sequence shown here is derived from an EMBL/GenBank/DDBJ whole genome shotgun (WGS) entry which is preliminary data.</text>
</comment>
<protein>
    <submittedName>
        <fullName evidence="1">Uncharacterized protein</fullName>
    </submittedName>
</protein>
<dbReference type="AlphaFoldDB" id="A0A9P6KKB3"/>
<gene>
    <name evidence="1" type="ORF">PMIN01_12501</name>
</gene>
<reference evidence="1" key="1">
    <citation type="journal article" date="2020" name="Mol. Plant Microbe Interact.">
        <title>Genome Sequence of the Biocontrol Agent Coniothyrium minitans strain Conio (IMI 134523).</title>
        <authorList>
            <person name="Patel D."/>
            <person name="Shittu T.A."/>
            <person name="Baroncelli R."/>
            <person name="Muthumeenakshi S."/>
            <person name="Osborne T.H."/>
            <person name="Janganan T.K."/>
            <person name="Sreenivasaprasad S."/>
        </authorList>
    </citation>
    <scope>NUCLEOTIDE SEQUENCE</scope>
    <source>
        <strain evidence="1">Conio</strain>
    </source>
</reference>
<proteinExistence type="predicted"/>
<dbReference type="OrthoDB" id="2533084at2759"/>
<evidence type="ECO:0000313" key="1">
    <source>
        <dbReference type="EMBL" id="KAF9729637.1"/>
    </source>
</evidence>
<organism evidence="1 2">
    <name type="scientific">Paraphaeosphaeria minitans</name>
    <dbReference type="NCBI Taxonomy" id="565426"/>
    <lineage>
        <taxon>Eukaryota</taxon>
        <taxon>Fungi</taxon>
        <taxon>Dikarya</taxon>
        <taxon>Ascomycota</taxon>
        <taxon>Pezizomycotina</taxon>
        <taxon>Dothideomycetes</taxon>
        <taxon>Pleosporomycetidae</taxon>
        <taxon>Pleosporales</taxon>
        <taxon>Massarineae</taxon>
        <taxon>Didymosphaeriaceae</taxon>
        <taxon>Paraphaeosphaeria</taxon>
    </lineage>
</organism>
<name>A0A9P6KKB3_9PLEO</name>
<dbReference type="Proteomes" id="UP000756921">
    <property type="component" value="Unassembled WGS sequence"/>
</dbReference>
<accession>A0A9P6KKB3</accession>